<organism evidence="2 3">
    <name type="scientific">Portunus trituberculatus</name>
    <name type="common">Swimming crab</name>
    <name type="synonym">Neptunus trituberculatus</name>
    <dbReference type="NCBI Taxonomy" id="210409"/>
    <lineage>
        <taxon>Eukaryota</taxon>
        <taxon>Metazoa</taxon>
        <taxon>Ecdysozoa</taxon>
        <taxon>Arthropoda</taxon>
        <taxon>Crustacea</taxon>
        <taxon>Multicrustacea</taxon>
        <taxon>Malacostraca</taxon>
        <taxon>Eumalacostraca</taxon>
        <taxon>Eucarida</taxon>
        <taxon>Decapoda</taxon>
        <taxon>Pleocyemata</taxon>
        <taxon>Brachyura</taxon>
        <taxon>Eubrachyura</taxon>
        <taxon>Portunoidea</taxon>
        <taxon>Portunidae</taxon>
        <taxon>Portuninae</taxon>
        <taxon>Portunus</taxon>
    </lineage>
</organism>
<dbReference type="AlphaFoldDB" id="A0A5B7D823"/>
<reference evidence="2 3" key="1">
    <citation type="submission" date="2019-05" db="EMBL/GenBank/DDBJ databases">
        <title>Another draft genome of Portunus trituberculatus and its Hox gene families provides insights of decapod evolution.</title>
        <authorList>
            <person name="Jeong J.-H."/>
            <person name="Song I."/>
            <person name="Kim S."/>
            <person name="Choi T."/>
            <person name="Kim D."/>
            <person name="Ryu S."/>
            <person name="Kim W."/>
        </authorList>
    </citation>
    <scope>NUCLEOTIDE SEQUENCE [LARGE SCALE GENOMIC DNA]</scope>
    <source>
        <tissue evidence="2">Muscle</tissue>
    </source>
</reference>
<dbReference type="EMBL" id="VSRR010000590">
    <property type="protein sequence ID" value="MPC17458.1"/>
    <property type="molecule type" value="Genomic_DNA"/>
</dbReference>
<gene>
    <name evidence="2" type="ORF">E2C01_010316</name>
</gene>
<accession>A0A5B7D823</accession>
<feature type="region of interest" description="Disordered" evidence="1">
    <location>
        <begin position="1"/>
        <end position="28"/>
    </location>
</feature>
<protein>
    <submittedName>
        <fullName evidence="2">Uncharacterized protein</fullName>
    </submittedName>
</protein>
<evidence type="ECO:0000313" key="3">
    <source>
        <dbReference type="Proteomes" id="UP000324222"/>
    </source>
</evidence>
<dbReference type="Proteomes" id="UP000324222">
    <property type="component" value="Unassembled WGS sequence"/>
</dbReference>
<sequence length="66" mass="6874">MSLNHHHHSLSLCTHKGSDAREAETATQYAKSALGEGSSVFTSLSESAVATTNKCIRVTGGDTGLL</sequence>
<proteinExistence type="predicted"/>
<comment type="caution">
    <text evidence="2">The sequence shown here is derived from an EMBL/GenBank/DDBJ whole genome shotgun (WGS) entry which is preliminary data.</text>
</comment>
<evidence type="ECO:0000256" key="1">
    <source>
        <dbReference type="SAM" id="MobiDB-lite"/>
    </source>
</evidence>
<evidence type="ECO:0000313" key="2">
    <source>
        <dbReference type="EMBL" id="MPC17458.1"/>
    </source>
</evidence>
<name>A0A5B7D823_PORTR</name>
<keyword evidence="3" id="KW-1185">Reference proteome</keyword>